<dbReference type="InterPro" id="IPR058205">
    <property type="entry name" value="D-LDH-like"/>
</dbReference>
<dbReference type="Gene3D" id="3.40.50.720">
    <property type="entry name" value="NAD(P)-binding Rossmann-like Domain"/>
    <property type="match status" value="2"/>
</dbReference>
<reference evidence="7 8" key="1">
    <citation type="submission" date="2018-02" db="EMBL/GenBank/DDBJ databases">
        <title>Bacteriophage NCPPB3778 and a type I-E CRISPR drive the evolution of the US Biological Select Agent, Rathayibacter toxicus.</title>
        <authorList>
            <person name="Davis E.W.II."/>
            <person name="Tabima J.F."/>
            <person name="Weisberg A.J."/>
            <person name="Lopes L.D."/>
            <person name="Wiseman M.S."/>
            <person name="Wiseman M.S."/>
            <person name="Pupko T."/>
            <person name="Belcher M.S."/>
            <person name="Sechler A.J."/>
            <person name="Tancos M.A."/>
            <person name="Schroeder B.K."/>
            <person name="Murray T.D."/>
            <person name="Luster D.G."/>
            <person name="Schneider W.L."/>
            <person name="Rogers E."/>
            <person name="Andreote F.D."/>
            <person name="Grunwald N.J."/>
            <person name="Putnam M.L."/>
            <person name="Chang J.H."/>
        </authorList>
    </citation>
    <scope>NUCLEOTIDE SEQUENCE [LARGE SCALE GENOMIC DNA]</scope>
    <source>
        <strain evidence="7 8">FH99</strain>
    </source>
</reference>
<keyword evidence="3" id="KW-0520">NAD</keyword>
<feature type="domain" description="D-isomer specific 2-hydroxyacid dehydrogenase catalytic" evidence="5">
    <location>
        <begin position="32"/>
        <end position="336"/>
    </location>
</feature>
<organism evidence="7 8">
    <name type="scientific">Rathayibacter toxicus</name>
    <dbReference type="NCBI Taxonomy" id="145458"/>
    <lineage>
        <taxon>Bacteria</taxon>
        <taxon>Bacillati</taxon>
        <taxon>Actinomycetota</taxon>
        <taxon>Actinomycetes</taxon>
        <taxon>Micrococcales</taxon>
        <taxon>Microbacteriaceae</taxon>
        <taxon>Rathayibacter</taxon>
    </lineage>
</organism>
<proteinExistence type="inferred from homology"/>
<dbReference type="InterPro" id="IPR006140">
    <property type="entry name" value="D-isomer_DH_NAD-bd"/>
</dbReference>
<dbReference type="GO" id="GO:0008720">
    <property type="term" value="F:D-lactate dehydrogenase (NAD+) activity"/>
    <property type="evidence" value="ECO:0007669"/>
    <property type="project" value="TreeGrafter"/>
</dbReference>
<dbReference type="PANTHER" id="PTHR43026:SF1">
    <property type="entry name" value="2-HYDROXYACID DEHYDROGENASE HOMOLOG 1-RELATED"/>
    <property type="match status" value="1"/>
</dbReference>
<evidence type="ECO:0000313" key="8">
    <source>
        <dbReference type="Proteomes" id="UP000237966"/>
    </source>
</evidence>
<dbReference type="PROSITE" id="PS00671">
    <property type="entry name" value="D_2_HYDROXYACID_DH_3"/>
    <property type="match status" value="1"/>
</dbReference>
<accession>A0A2S5Y857</accession>
<evidence type="ECO:0000313" key="7">
    <source>
        <dbReference type="EMBL" id="PPI16111.1"/>
    </source>
</evidence>
<keyword evidence="2 4" id="KW-0560">Oxidoreductase</keyword>
<name>A0A2S5Y857_9MICO</name>
<dbReference type="GO" id="GO:0051287">
    <property type="term" value="F:NAD binding"/>
    <property type="evidence" value="ECO:0007669"/>
    <property type="project" value="InterPro"/>
</dbReference>
<dbReference type="EMBL" id="PSWU01000004">
    <property type="protein sequence ID" value="PPI16111.1"/>
    <property type="molecule type" value="Genomic_DNA"/>
</dbReference>
<evidence type="ECO:0000259" key="6">
    <source>
        <dbReference type="Pfam" id="PF02826"/>
    </source>
</evidence>
<evidence type="ECO:0000256" key="3">
    <source>
        <dbReference type="ARBA" id="ARBA00023027"/>
    </source>
</evidence>
<sequence length="338" mass="37034">MTEPCPTVTPDAAPMTTPRPIANPIMVFDCTESEAREFREESARRGIPVLLTADPLTEATAAQAYGRRCVSVGHRNRISNQTLHELSKVGVIYISTRSVGFDHIDVDYAAQVGICVENVPYSPASVADYTLMLILMVLRHAKPVLLRAEAHDFNMTSPRGRELRDLTVGVIGTGRIGSAVVDRLEGFGCRILIHTRQPVTDERHVSLDEILRRSDVVTLHTPLNAETHHLLNRERIAQLPSGALIVNTGRGALIDTEALLSALESGHVSGAALDVLEGEGRYFHGDHETHVPEDGLLFRLQKMPNVIITPHIAFFTDHALADTVRNGLARCIAFDKGN</sequence>
<dbReference type="PROSITE" id="PS00065">
    <property type="entry name" value="D_2_HYDROXYACID_DH_1"/>
    <property type="match status" value="1"/>
</dbReference>
<dbReference type="PANTHER" id="PTHR43026">
    <property type="entry name" value="2-HYDROXYACID DEHYDROGENASE HOMOLOG 1-RELATED"/>
    <property type="match status" value="1"/>
</dbReference>
<evidence type="ECO:0000256" key="1">
    <source>
        <dbReference type="ARBA" id="ARBA00005854"/>
    </source>
</evidence>
<dbReference type="InterPro" id="IPR029753">
    <property type="entry name" value="D-isomer_DH_CS"/>
</dbReference>
<feature type="domain" description="D-isomer specific 2-hydroxyacid dehydrogenase NAD-binding" evidence="6">
    <location>
        <begin position="131"/>
        <end position="313"/>
    </location>
</feature>
<protein>
    <submittedName>
        <fullName evidence="7">Lactate dehydrogenase</fullName>
    </submittedName>
</protein>
<dbReference type="Pfam" id="PF02826">
    <property type="entry name" value="2-Hacid_dh_C"/>
    <property type="match status" value="1"/>
</dbReference>
<evidence type="ECO:0000256" key="4">
    <source>
        <dbReference type="RuleBase" id="RU003719"/>
    </source>
</evidence>
<dbReference type="SUPFAM" id="SSF51735">
    <property type="entry name" value="NAD(P)-binding Rossmann-fold domains"/>
    <property type="match status" value="1"/>
</dbReference>
<dbReference type="Proteomes" id="UP000237966">
    <property type="component" value="Unassembled WGS sequence"/>
</dbReference>
<dbReference type="InterPro" id="IPR036291">
    <property type="entry name" value="NAD(P)-bd_dom_sf"/>
</dbReference>
<dbReference type="RefSeq" id="WP_027692172.1">
    <property type="nucleotide sequence ID" value="NZ_CP010848.1"/>
</dbReference>
<dbReference type="InterPro" id="IPR029752">
    <property type="entry name" value="D-isomer_DH_CS1"/>
</dbReference>
<dbReference type="InterPro" id="IPR006139">
    <property type="entry name" value="D-isomer_2_OHA_DH_cat_dom"/>
</dbReference>
<comment type="similarity">
    <text evidence="1 4">Belongs to the D-isomer specific 2-hydroxyacid dehydrogenase family.</text>
</comment>
<dbReference type="PROSITE" id="PS00670">
    <property type="entry name" value="D_2_HYDROXYACID_DH_2"/>
    <property type="match status" value="1"/>
</dbReference>
<dbReference type="Pfam" id="PF00389">
    <property type="entry name" value="2-Hacid_dh"/>
    <property type="match status" value="1"/>
</dbReference>
<dbReference type="AlphaFoldDB" id="A0A2S5Y857"/>
<dbReference type="GeneID" id="93668029"/>
<comment type="caution">
    <text evidence="7">The sequence shown here is derived from an EMBL/GenBank/DDBJ whole genome shotgun (WGS) entry which is preliminary data.</text>
</comment>
<evidence type="ECO:0000259" key="5">
    <source>
        <dbReference type="Pfam" id="PF00389"/>
    </source>
</evidence>
<gene>
    <name evidence="7" type="ORF">C5C51_01440</name>
</gene>
<evidence type="ECO:0000256" key="2">
    <source>
        <dbReference type="ARBA" id="ARBA00023002"/>
    </source>
</evidence>
<dbReference type="SUPFAM" id="SSF52283">
    <property type="entry name" value="Formate/glycerate dehydrogenase catalytic domain-like"/>
    <property type="match status" value="1"/>
</dbReference>
<dbReference type="OrthoDB" id="117809at2"/>